<keyword evidence="3" id="KW-1185">Reference proteome</keyword>
<organism evidence="2 3">
    <name type="scientific">Hoyosella subflava (strain DSM 45089 / JCM 17490 / NBRC 109087 / DQS3-9A1)</name>
    <name type="common">Amycolicicoccus subflavus</name>
    <dbReference type="NCBI Taxonomy" id="443218"/>
    <lineage>
        <taxon>Bacteria</taxon>
        <taxon>Bacillati</taxon>
        <taxon>Actinomycetota</taxon>
        <taxon>Actinomycetes</taxon>
        <taxon>Mycobacteriales</taxon>
        <taxon>Hoyosellaceae</taxon>
        <taxon>Hoyosella</taxon>
    </lineage>
</organism>
<dbReference type="RefSeq" id="WP_013807348.1">
    <property type="nucleotide sequence ID" value="NC_015564.1"/>
</dbReference>
<dbReference type="Gene3D" id="3.40.50.1820">
    <property type="entry name" value="alpha/beta hydrolase"/>
    <property type="match status" value="1"/>
</dbReference>
<dbReference type="PIRSF" id="PIRSF029171">
    <property type="entry name" value="Esterase_LipA"/>
    <property type="match status" value="1"/>
</dbReference>
<dbReference type="Pfam" id="PF03583">
    <property type="entry name" value="LIP"/>
    <property type="match status" value="1"/>
</dbReference>
<name>F6EGE6_HOYSD</name>
<dbReference type="AlphaFoldDB" id="F6EGE6"/>
<accession>F6EGE6</accession>
<dbReference type="SUPFAM" id="SSF53474">
    <property type="entry name" value="alpha/beta-Hydrolases"/>
    <property type="match status" value="1"/>
</dbReference>
<feature type="signal peptide" evidence="1">
    <location>
        <begin position="1"/>
        <end position="21"/>
    </location>
</feature>
<evidence type="ECO:0000256" key="1">
    <source>
        <dbReference type="SAM" id="SignalP"/>
    </source>
</evidence>
<dbReference type="InterPro" id="IPR005152">
    <property type="entry name" value="Lipase_secreted"/>
</dbReference>
<evidence type="ECO:0000313" key="2">
    <source>
        <dbReference type="EMBL" id="AEF40999.1"/>
    </source>
</evidence>
<proteinExistence type="predicted"/>
<dbReference type="PANTHER" id="PTHR34853:SF1">
    <property type="entry name" value="LIPASE 5"/>
    <property type="match status" value="1"/>
</dbReference>
<dbReference type="OrthoDB" id="9798122at2"/>
<gene>
    <name evidence="2" type="ordered locus">AS9A_2552</name>
</gene>
<dbReference type="KEGG" id="asd:AS9A_2552"/>
<dbReference type="HOGENOM" id="CLU_029538_3_0_11"/>
<dbReference type="Proteomes" id="UP000009235">
    <property type="component" value="Chromosome"/>
</dbReference>
<dbReference type="GO" id="GO:0016042">
    <property type="term" value="P:lipid catabolic process"/>
    <property type="evidence" value="ECO:0007669"/>
    <property type="project" value="InterPro"/>
</dbReference>
<dbReference type="PANTHER" id="PTHR34853">
    <property type="match status" value="1"/>
</dbReference>
<reference evidence="2 3" key="1">
    <citation type="journal article" date="2011" name="J. Bacteriol.">
        <title>Complete genome sequence of Amycolicicoccus subflavus DQS3-9A1T, an actinomycete isolated from crude oil-polluted soil.</title>
        <authorList>
            <person name="Cai M."/>
            <person name="Chen W.M."/>
            <person name="Nie Y."/>
            <person name="Chi C.Q."/>
            <person name="Wang Y.N."/>
            <person name="Tang Y.Q."/>
            <person name="Li G.Y."/>
            <person name="Wu X.L."/>
        </authorList>
    </citation>
    <scope>NUCLEOTIDE SEQUENCE [LARGE SCALE GENOMIC DNA]</scope>
    <source>
        <strain evidence="3">DSM 45089 / DQS3-9A1</strain>
    </source>
</reference>
<dbReference type="EMBL" id="CP002786">
    <property type="protein sequence ID" value="AEF40999.1"/>
    <property type="molecule type" value="Genomic_DNA"/>
</dbReference>
<dbReference type="eggNOG" id="COG1073">
    <property type="taxonomic scope" value="Bacteria"/>
</dbReference>
<dbReference type="GO" id="GO:0004806">
    <property type="term" value="F:triacylglycerol lipase activity"/>
    <property type="evidence" value="ECO:0007669"/>
    <property type="project" value="InterPro"/>
</dbReference>
<protein>
    <submittedName>
        <fullName evidence="2">Putative secretory lipase</fullName>
    </submittedName>
</protein>
<sequence length="378" mass="40197">MRRTVTSSVLSLVLFSASVFALPAASAEPASPNALPGTVLNSAPLPAHLWLPGTARAHRLTYWSTSASGDLTPVTGAVFVPEGTPPAGGWPVLSWAHGTVGLGDDCAPSVAGRSERDVTYLRHWLAQGYAIAATDYSGLGTPGVHPYLVGEAAAYSVIDMVRAGRAVDADLSATWAAIGQSQGGHATLFTTRLAPAYAPELDFRGGVGTGVPSHLEYLISAAGPWLPDVSQPGLTVFVSYIMASLRATYPDAEIDSYLTELGKRVVSDAERLCYWDQRERVTGIGIGQLFSRQLTDASFFAVIRDAMEVPTIGYERPFFIAQGGVDLTVWAPLTELLASQLRAHNEPATVRYYPAEDHDSTMAASLTDTTPYLAALMR</sequence>
<feature type="chain" id="PRO_5038652330" evidence="1">
    <location>
        <begin position="22"/>
        <end position="378"/>
    </location>
</feature>
<keyword evidence="1" id="KW-0732">Signal</keyword>
<dbReference type="InterPro" id="IPR029058">
    <property type="entry name" value="AB_hydrolase_fold"/>
</dbReference>
<dbReference type="STRING" id="443218.AS9A_2552"/>
<evidence type="ECO:0000313" key="3">
    <source>
        <dbReference type="Proteomes" id="UP000009235"/>
    </source>
</evidence>